<evidence type="ECO:0000256" key="4">
    <source>
        <dbReference type="ARBA" id="ARBA00023136"/>
    </source>
</evidence>
<feature type="compositionally biased region" description="Low complexity" evidence="6">
    <location>
        <begin position="396"/>
        <end position="414"/>
    </location>
</feature>
<dbReference type="InterPro" id="IPR007656">
    <property type="entry name" value="GTD-bd"/>
</dbReference>
<gene>
    <name evidence="8" type="ORF">U9M48_010035</name>
</gene>
<feature type="compositionally biased region" description="Pro residues" evidence="6">
    <location>
        <begin position="43"/>
        <end position="56"/>
    </location>
</feature>
<dbReference type="PANTHER" id="PTHR31422:SF51">
    <property type="entry name" value="EXPRESSED PROTEIN"/>
    <property type="match status" value="1"/>
</dbReference>
<feature type="domain" description="GTD-binding" evidence="7">
    <location>
        <begin position="147"/>
        <end position="245"/>
    </location>
</feature>
<feature type="compositionally biased region" description="Basic residues" evidence="6">
    <location>
        <begin position="18"/>
        <end position="40"/>
    </location>
</feature>
<keyword evidence="4" id="KW-0472">Membrane</keyword>
<evidence type="ECO:0000313" key="9">
    <source>
        <dbReference type="Proteomes" id="UP001341281"/>
    </source>
</evidence>
<feature type="coiled-coil region" evidence="5">
    <location>
        <begin position="142"/>
        <end position="169"/>
    </location>
</feature>
<accession>A0AAQ3SS86</accession>
<evidence type="ECO:0000259" key="7">
    <source>
        <dbReference type="PROSITE" id="PS51775"/>
    </source>
</evidence>
<keyword evidence="5" id="KW-0175">Coiled coil</keyword>
<keyword evidence="3" id="KW-1133">Transmembrane helix</keyword>
<dbReference type="Proteomes" id="UP001341281">
    <property type="component" value="Chromosome 02"/>
</dbReference>
<dbReference type="Pfam" id="PF04576">
    <property type="entry name" value="Zein-binding"/>
    <property type="match status" value="1"/>
</dbReference>
<name>A0AAQ3SS86_PASNO</name>
<dbReference type="AlphaFoldDB" id="A0AAQ3SS86"/>
<evidence type="ECO:0000313" key="8">
    <source>
        <dbReference type="EMBL" id="WVZ59954.1"/>
    </source>
</evidence>
<proteinExistence type="predicted"/>
<evidence type="ECO:0000256" key="6">
    <source>
        <dbReference type="SAM" id="MobiDB-lite"/>
    </source>
</evidence>
<protein>
    <recommendedName>
        <fullName evidence="7">GTD-binding domain-containing protein</fullName>
    </recommendedName>
</protein>
<dbReference type="EMBL" id="CP144746">
    <property type="protein sequence ID" value="WVZ59954.1"/>
    <property type="molecule type" value="Genomic_DNA"/>
</dbReference>
<evidence type="ECO:0000256" key="1">
    <source>
        <dbReference type="ARBA" id="ARBA00004370"/>
    </source>
</evidence>
<sequence>PQPTAYFVVSSWTPFRSWRPHPTWRRGSGRGKKRGARRTKPPTTSPNPAAPIPSNSPPKSKQSSASPPRFDCPPPRDPRRRGRGHGRRPRPGPRPAVAGRRGAPLPVLLRRLAGRAVAAVREAEVGRGGGGGGEEAGGPTARVEAEDECAALREAVAAAQSTASALRAEVEEERLAAASAASEAMAMMLRLQRDKAEVQMELRQFRRFADEKMALDAAEVDQLRALLAQRARRLVRLRARLREYRRQFLHLGIPLPEGEEEEDDEEEDLLLLEGEDGYVDGDGRYYPELRCNDGEYYYYEDERETEDAVALDLERRICRLEHDQETHLLEPAPEEENIYTDEALPDLSEPERGGGLYADEMLSQDATEERRNLHSDDEELPKSPTAGCGDGEEASVADGADSASASASGSSSSDRVYTIDKVHQGVSVPIARVMDNYHGEAVEPDIKKLYMRLEALEADRESMRQALVAMRTEKAQLVLLREIAQQLAKDGAPVGSAAGTGRGVHHLAGKRTPGIVERRFTEDKKAALVKTFSMVALFKWVLTLFGKKKKLSQSRYTFGVTSNNVGLLLLLDKCPRIQKTLTRTK</sequence>
<evidence type="ECO:0000256" key="3">
    <source>
        <dbReference type="ARBA" id="ARBA00022989"/>
    </source>
</evidence>
<evidence type="ECO:0000256" key="5">
    <source>
        <dbReference type="SAM" id="Coils"/>
    </source>
</evidence>
<feature type="compositionally biased region" description="Low complexity" evidence="6">
    <location>
        <begin position="57"/>
        <end position="69"/>
    </location>
</feature>
<keyword evidence="2" id="KW-0812">Transmembrane</keyword>
<dbReference type="GO" id="GO:0080115">
    <property type="term" value="F:myosin XI tail binding"/>
    <property type="evidence" value="ECO:0007669"/>
    <property type="project" value="UniProtKB-ARBA"/>
</dbReference>
<dbReference type="GO" id="GO:0016020">
    <property type="term" value="C:membrane"/>
    <property type="evidence" value="ECO:0007669"/>
    <property type="project" value="UniProtKB-SubCell"/>
</dbReference>
<feature type="coiled-coil region" evidence="5">
    <location>
        <begin position="446"/>
        <end position="473"/>
    </location>
</feature>
<feature type="region of interest" description="Disordered" evidence="6">
    <location>
        <begin position="326"/>
        <end position="415"/>
    </location>
</feature>
<feature type="compositionally biased region" description="Basic residues" evidence="6">
    <location>
        <begin position="78"/>
        <end position="91"/>
    </location>
</feature>
<feature type="region of interest" description="Disordered" evidence="6">
    <location>
        <begin position="1"/>
        <end position="103"/>
    </location>
</feature>
<dbReference type="PROSITE" id="PS51775">
    <property type="entry name" value="GTD_BINDING"/>
    <property type="match status" value="1"/>
</dbReference>
<feature type="non-terminal residue" evidence="8">
    <location>
        <position position="1"/>
    </location>
</feature>
<comment type="subcellular location">
    <subcellularLocation>
        <location evidence="1">Membrane</location>
    </subcellularLocation>
</comment>
<keyword evidence="9" id="KW-1185">Reference proteome</keyword>
<reference evidence="8 9" key="1">
    <citation type="submission" date="2024-02" db="EMBL/GenBank/DDBJ databases">
        <title>High-quality chromosome-scale genome assembly of Pensacola bahiagrass (Paspalum notatum Flugge var. saurae).</title>
        <authorList>
            <person name="Vega J.M."/>
            <person name="Podio M."/>
            <person name="Orjuela J."/>
            <person name="Siena L.A."/>
            <person name="Pessino S.C."/>
            <person name="Combes M.C."/>
            <person name="Mariac C."/>
            <person name="Albertini E."/>
            <person name="Pupilli F."/>
            <person name="Ortiz J.P.A."/>
            <person name="Leblanc O."/>
        </authorList>
    </citation>
    <scope>NUCLEOTIDE SEQUENCE [LARGE SCALE GENOMIC DNA]</scope>
    <source>
        <strain evidence="8">R1</strain>
        <tissue evidence="8">Leaf</tissue>
    </source>
</reference>
<dbReference type="PANTHER" id="PTHR31422">
    <property type="entry name" value="BNAANNG28530D PROTEIN"/>
    <property type="match status" value="1"/>
</dbReference>
<organism evidence="8 9">
    <name type="scientific">Paspalum notatum var. saurae</name>
    <dbReference type="NCBI Taxonomy" id="547442"/>
    <lineage>
        <taxon>Eukaryota</taxon>
        <taxon>Viridiplantae</taxon>
        <taxon>Streptophyta</taxon>
        <taxon>Embryophyta</taxon>
        <taxon>Tracheophyta</taxon>
        <taxon>Spermatophyta</taxon>
        <taxon>Magnoliopsida</taxon>
        <taxon>Liliopsida</taxon>
        <taxon>Poales</taxon>
        <taxon>Poaceae</taxon>
        <taxon>PACMAD clade</taxon>
        <taxon>Panicoideae</taxon>
        <taxon>Andropogonodae</taxon>
        <taxon>Paspaleae</taxon>
        <taxon>Paspalinae</taxon>
        <taxon>Paspalum</taxon>
    </lineage>
</organism>
<evidence type="ECO:0000256" key="2">
    <source>
        <dbReference type="ARBA" id="ARBA00022692"/>
    </source>
</evidence>